<dbReference type="InterPro" id="IPR005552">
    <property type="entry name" value="Scramblase"/>
</dbReference>
<keyword evidence="2" id="KW-0564">Palmitate</keyword>
<dbReference type="Proteomes" id="UP001209878">
    <property type="component" value="Unassembled WGS sequence"/>
</dbReference>
<dbReference type="GO" id="GO:0017128">
    <property type="term" value="F:phospholipid scramblase activity"/>
    <property type="evidence" value="ECO:0007669"/>
    <property type="project" value="InterPro"/>
</dbReference>
<organism evidence="3 4">
    <name type="scientific">Ridgeia piscesae</name>
    <name type="common">Tubeworm</name>
    <dbReference type="NCBI Taxonomy" id="27915"/>
    <lineage>
        <taxon>Eukaryota</taxon>
        <taxon>Metazoa</taxon>
        <taxon>Spiralia</taxon>
        <taxon>Lophotrochozoa</taxon>
        <taxon>Annelida</taxon>
        <taxon>Polychaeta</taxon>
        <taxon>Sedentaria</taxon>
        <taxon>Canalipalpata</taxon>
        <taxon>Sabellida</taxon>
        <taxon>Siboglinidae</taxon>
        <taxon>Ridgeia</taxon>
    </lineage>
</organism>
<dbReference type="PANTHER" id="PTHR23248:SF9">
    <property type="entry name" value="PHOSPHOLIPID SCRAMBLASE"/>
    <property type="match status" value="1"/>
</dbReference>
<dbReference type="AlphaFoldDB" id="A0AAD9KIJ1"/>
<accession>A0AAD9KIJ1</accession>
<protein>
    <recommendedName>
        <fullName evidence="2">Phospholipid scramblase</fullName>
    </recommendedName>
</protein>
<comment type="cofactor">
    <cofactor evidence="2">
        <name>Ca(2+)</name>
        <dbReference type="ChEBI" id="CHEBI:29108"/>
    </cofactor>
</comment>
<dbReference type="EMBL" id="JAODUO010001026">
    <property type="protein sequence ID" value="KAK2171785.1"/>
    <property type="molecule type" value="Genomic_DNA"/>
</dbReference>
<name>A0AAD9KIJ1_RIDPI</name>
<dbReference type="GO" id="GO:0005886">
    <property type="term" value="C:plasma membrane"/>
    <property type="evidence" value="ECO:0007669"/>
    <property type="project" value="TreeGrafter"/>
</dbReference>
<evidence type="ECO:0000313" key="4">
    <source>
        <dbReference type="Proteomes" id="UP001209878"/>
    </source>
</evidence>
<comment type="caution">
    <text evidence="3">The sequence shown here is derived from an EMBL/GenBank/DDBJ whole genome shotgun (WGS) entry which is preliminary data.</text>
</comment>
<dbReference type="PANTHER" id="PTHR23248">
    <property type="entry name" value="PHOSPHOLIPID SCRAMBLASE-RELATED"/>
    <property type="match status" value="1"/>
</dbReference>
<sequence>MSSQPRGWQAPPSKPAGCPPGLEYLSVVDQLVIQQQVELLEVFSGWETANKYAVKNVYGQQMYFAAEESNFCIKQCCGPQRPFEIHIMDYMNREVMRMVRPFKCTGCANWSPLFPCCRMSLEVQAPVGTTVGYFQQDCSCIAPRFSITDAQDQVQCIIKGPLCICESPCFPFDQEFTVYSADGQTPLGKIAKKFSGIIKEMLTTADNFTVSFPIKMDTKIKATLLGAVFLIVSTRVRLVLRRFNVQLNPH</sequence>
<keyword evidence="2" id="KW-0106">Calcium</keyword>
<proteinExistence type="inferred from homology"/>
<evidence type="ECO:0000256" key="1">
    <source>
        <dbReference type="ARBA" id="ARBA00005350"/>
    </source>
</evidence>
<dbReference type="Pfam" id="PF03803">
    <property type="entry name" value="Scramblase"/>
    <property type="match status" value="1"/>
</dbReference>
<comment type="similarity">
    <text evidence="1 2">Belongs to the phospholipid scramblase family.</text>
</comment>
<keyword evidence="2" id="KW-0449">Lipoprotein</keyword>
<comment type="function">
    <text evidence="2">May mediate accelerated ATP-independent bidirectional transbilayer migration of phospholipids upon binding calcium ions that results in a loss of phospholipid asymmetry in the plasma membrane.</text>
</comment>
<evidence type="ECO:0000313" key="3">
    <source>
        <dbReference type="EMBL" id="KAK2171785.1"/>
    </source>
</evidence>
<reference evidence="3" key="1">
    <citation type="journal article" date="2023" name="Mol. Biol. Evol.">
        <title>Third-Generation Sequencing Reveals the Adaptive Role of the Epigenome in Three Deep-Sea Polychaetes.</title>
        <authorList>
            <person name="Perez M."/>
            <person name="Aroh O."/>
            <person name="Sun Y."/>
            <person name="Lan Y."/>
            <person name="Juniper S.K."/>
            <person name="Young C.R."/>
            <person name="Angers B."/>
            <person name="Qian P.Y."/>
        </authorList>
    </citation>
    <scope>NUCLEOTIDE SEQUENCE</scope>
    <source>
        <strain evidence="3">R07B-5</strain>
    </source>
</reference>
<gene>
    <name evidence="3" type="ORF">NP493_1028g00030</name>
</gene>
<evidence type="ECO:0000256" key="2">
    <source>
        <dbReference type="RuleBase" id="RU363116"/>
    </source>
</evidence>
<keyword evidence="4" id="KW-1185">Reference proteome</keyword>